<evidence type="ECO:0000256" key="10">
    <source>
        <dbReference type="ARBA" id="ARBA00030775"/>
    </source>
</evidence>
<dbReference type="RefSeq" id="WP_240589882.1">
    <property type="nucleotide sequence ID" value="NZ_JAKUDL010000001.1"/>
</dbReference>
<dbReference type="Gene3D" id="3.55.40.10">
    <property type="entry name" value="minor pseudopilin epsh domain"/>
    <property type="match status" value="1"/>
</dbReference>
<dbReference type="InterPro" id="IPR012902">
    <property type="entry name" value="N_methyl_site"/>
</dbReference>
<evidence type="ECO:0000256" key="4">
    <source>
        <dbReference type="ARBA" id="ARBA00022481"/>
    </source>
</evidence>
<dbReference type="GO" id="GO:0015627">
    <property type="term" value="C:type II protein secretion system complex"/>
    <property type="evidence" value="ECO:0007669"/>
    <property type="project" value="InterPro"/>
</dbReference>
<reference evidence="13 14" key="1">
    <citation type="submission" date="2022-02" db="EMBL/GenBank/DDBJ databases">
        <title>The genome sequence of Shewanella sp. 3B26.</title>
        <authorList>
            <person name="Du J."/>
        </authorList>
    </citation>
    <scope>NUCLEOTIDE SEQUENCE [LARGE SCALE GENOMIC DNA]</scope>
    <source>
        <strain evidence="13 14">3B26</strain>
    </source>
</reference>
<comment type="subcellular location">
    <subcellularLocation>
        <location evidence="1">Cell inner membrane</location>
        <topology evidence="1">Single-pass membrane protein</topology>
    </subcellularLocation>
</comment>
<dbReference type="Proteomes" id="UP001297581">
    <property type="component" value="Unassembled WGS sequence"/>
</dbReference>
<accession>A0AAJ1BGB6</accession>
<name>A0AAJ1BGB6_9GAMM</name>
<keyword evidence="14" id="KW-1185">Reference proteome</keyword>
<keyword evidence="5" id="KW-0997">Cell inner membrane</keyword>
<keyword evidence="4" id="KW-0488">Methylation</keyword>
<evidence type="ECO:0000313" key="13">
    <source>
        <dbReference type="EMBL" id="MCH4293324.1"/>
    </source>
</evidence>
<dbReference type="AlphaFoldDB" id="A0AAJ1BGB6"/>
<evidence type="ECO:0000256" key="1">
    <source>
        <dbReference type="ARBA" id="ARBA00004377"/>
    </source>
</evidence>
<evidence type="ECO:0000256" key="8">
    <source>
        <dbReference type="ARBA" id="ARBA00023136"/>
    </source>
</evidence>
<feature type="domain" description="General secretion pathway GspH" evidence="12">
    <location>
        <begin position="44"/>
        <end position="149"/>
    </location>
</feature>
<evidence type="ECO:0000256" key="6">
    <source>
        <dbReference type="ARBA" id="ARBA00022692"/>
    </source>
</evidence>
<dbReference type="InterPro" id="IPR022346">
    <property type="entry name" value="T2SS_GspH"/>
</dbReference>
<feature type="transmembrane region" description="Helical" evidence="11">
    <location>
        <begin position="7"/>
        <end position="32"/>
    </location>
</feature>
<evidence type="ECO:0000256" key="11">
    <source>
        <dbReference type="SAM" id="Phobius"/>
    </source>
</evidence>
<dbReference type="SUPFAM" id="SSF54523">
    <property type="entry name" value="Pili subunits"/>
    <property type="match status" value="1"/>
</dbReference>
<organism evidence="13 14">
    <name type="scientific">Shewanella zhuhaiensis</name>
    <dbReference type="NCBI Taxonomy" id="2919576"/>
    <lineage>
        <taxon>Bacteria</taxon>
        <taxon>Pseudomonadati</taxon>
        <taxon>Pseudomonadota</taxon>
        <taxon>Gammaproteobacteria</taxon>
        <taxon>Alteromonadales</taxon>
        <taxon>Shewanellaceae</taxon>
        <taxon>Shewanella</taxon>
    </lineage>
</organism>
<evidence type="ECO:0000256" key="3">
    <source>
        <dbReference type="ARBA" id="ARBA00022475"/>
    </source>
</evidence>
<dbReference type="Pfam" id="PF12019">
    <property type="entry name" value="GspH"/>
    <property type="match status" value="1"/>
</dbReference>
<evidence type="ECO:0000256" key="2">
    <source>
        <dbReference type="ARBA" id="ARBA00021549"/>
    </source>
</evidence>
<gene>
    <name evidence="13" type="ORF">MJ923_03255</name>
</gene>
<evidence type="ECO:0000313" key="14">
    <source>
        <dbReference type="Proteomes" id="UP001297581"/>
    </source>
</evidence>
<keyword evidence="8 11" id="KW-0472">Membrane</keyword>
<proteinExistence type="inferred from homology"/>
<dbReference type="GO" id="GO:0005886">
    <property type="term" value="C:plasma membrane"/>
    <property type="evidence" value="ECO:0007669"/>
    <property type="project" value="UniProtKB-SubCell"/>
</dbReference>
<sequence>MHAPSKGFTLVELMVTLVVAVILMTVAVPSMMSTYEASRANNEISRIQDALRFARNHAVSYGASVMVCPADGNACGTDWSKGLRVYMMNAGAQETLRLVEGIKSDDKISSTSGTLTFTSDGLVAAGATFVYCPRGITNESRSVTLSATGVVKSGAKGLACT</sequence>
<evidence type="ECO:0000256" key="5">
    <source>
        <dbReference type="ARBA" id="ARBA00022519"/>
    </source>
</evidence>
<dbReference type="NCBIfam" id="TIGR02532">
    <property type="entry name" value="IV_pilin_GFxxxE"/>
    <property type="match status" value="1"/>
</dbReference>
<keyword evidence="6 11" id="KW-0812">Transmembrane</keyword>
<evidence type="ECO:0000259" key="12">
    <source>
        <dbReference type="Pfam" id="PF12019"/>
    </source>
</evidence>
<dbReference type="PROSITE" id="PS00409">
    <property type="entry name" value="PROKAR_NTER_METHYL"/>
    <property type="match status" value="1"/>
</dbReference>
<dbReference type="EMBL" id="JAKUDL010000001">
    <property type="protein sequence ID" value="MCH4293324.1"/>
    <property type="molecule type" value="Genomic_DNA"/>
</dbReference>
<comment type="caution">
    <text evidence="13">The sequence shown here is derived from an EMBL/GenBank/DDBJ whole genome shotgun (WGS) entry which is preliminary data.</text>
</comment>
<dbReference type="Pfam" id="PF07963">
    <property type="entry name" value="N_methyl"/>
    <property type="match status" value="1"/>
</dbReference>
<dbReference type="GO" id="GO:0015628">
    <property type="term" value="P:protein secretion by the type II secretion system"/>
    <property type="evidence" value="ECO:0007669"/>
    <property type="project" value="InterPro"/>
</dbReference>
<protein>
    <recommendedName>
        <fullName evidence="2">Type II secretion system protein H</fullName>
    </recommendedName>
    <alternativeName>
        <fullName evidence="10">General secretion pathway protein H</fullName>
    </alternativeName>
</protein>
<keyword evidence="7 11" id="KW-1133">Transmembrane helix</keyword>
<evidence type="ECO:0000256" key="9">
    <source>
        <dbReference type="ARBA" id="ARBA00025772"/>
    </source>
</evidence>
<keyword evidence="3" id="KW-1003">Cell membrane</keyword>
<evidence type="ECO:0000256" key="7">
    <source>
        <dbReference type="ARBA" id="ARBA00022989"/>
    </source>
</evidence>
<comment type="similarity">
    <text evidence="9">Belongs to the GSP H family.</text>
</comment>
<dbReference type="InterPro" id="IPR045584">
    <property type="entry name" value="Pilin-like"/>
</dbReference>